<reference evidence="3" key="1">
    <citation type="journal article" date="2010" name="Nat. Biotechnol.">
        <title>Draft genome sequence of the oilseed species Ricinus communis.</title>
        <authorList>
            <person name="Chan A.P."/>
            <person name="Crabtree J."/>
            <person name="Zhao Q."/>
            <person name="Lorenzi H."/>
            <person name="Orvis J."/>
            <person name="Puiu D."/>
            <person name="Melake-Berhan A."/>
            <person name="Jones K.M."/>
            <person name="Redman J."/>
            <person name="Chen G."/>
            <person name="Cahoon E.B."/>
            <person name="Gedil M."/>
            <person name="Stanke M."/>
            <person name="Haas B.J."/>
            <person name="Wortman J.R."/>
            <person name="Fraser-Liggett C.M."/>
            <person name="Ravel J."/>
            <person name="Rabinowicz P.D."/>
        </authorList>
    </citation>
    <scope>NUCLEOTIDE SEQUENCE [LARGE SCALE GENOMIC DNA]</scope>
    <source>
        <strain evidence="3">cv. Hale</strain>
    </source>
</reference>
<dbReference type="PANTHER" id="PTHR32246:SF117">
    <property type="entry name" value="C2 DOMAIN-CONTAINING PROTEIN"/>
    <property type="match status" value="1"/>
</dbReference>
<gene>
    <name evidence="2" type="ORF">RCOM_1614290</name>
</gene>
<dbReference type="InterPro" id="IPR000008">
    <property type="entry name" value="C2_dom"/>
</dbReference>
<keyword evidence="3" id="KW-1185">Reference proteome</keyword>
<evidence type="ECO:0000313" key="2">
    <source>
        <dbReference type="EMBL" id="EEF50475.1"/>
    </source>
</evidence>
<dbReference type="EMBL" id="EQ973775">
    <property type="protein sequence ID" value="EEF50475.1"/>
    <property type="molecule type" value="Genomic_DNA"/>
</dbReference>
<dbReference type="Proteomes" id="UP000008311">
    <property type="component" value="Unassembled WGS sequence"/>
</dbReference>
<dbReference type="SMART" id="SM00239">
    <property type="entry name" value="C2"/>
    <property type="match status" value="1"/>
</dbReference>
<evidence type="ECO:0000313" key="3">
    <source>
        <dbReference type="Proteomes" id="UP000008311"/>
    </source>
</evidence>
<organism evidence="2 3">
    <name type="scientific">Ricinus communis</name>
    <name type="common">Castor bean</name>
    <dbReference type="NCBI Taxonomy" id="3988"/>
    <lineage>
        <taxon>Eukaryota</taxon>
        <taxon>Viridiplantae</taxon>
        <taxon>Streptophyta</taxon>
        <taxon>Embryophyta</taxon>
        <taxon>Tracheophyta</taxon>
        <taxon>Spermatophyta</taxon>
        <taxon>Magnoliopsida</taxon>
        <taxon>eudicotyledons</taxon>
        <taxon>Gunneridae</taxon>
        <taxon>Pentapetalae</taxon>
        <taxon>rosids</taxon>
        <taxon>fabids</taxon>
        <taxon>Malpighiales</taxon>
        <taxon>Euphorbiaceae</taxon>
        <taxon>Acalyphoideae</taxon>
        <taxon>Acalypheae</taxon>
        <taxon>Ricinus</taxon>
    </lineage>
</organism>
<sequence length="179" mass="20045">MQSTSRTLEITIFSCEDLRIDRRSVKNNTYVVVRTDHLNSTATKIDTQGGSYPSWNEKLIVDMPLHERFITLEARCKTASADRIIASARMPVTDFMGGYLPDNYLNILSYRLRDTRGERNGIINLSLKVKAAAADYYLSTRKKRLPGNTCSSGYPIQNNGGEKNLDVVTGIPVWGASHL</sequence>
<dbReference type="InterPro" id="IPR044750">
    <property type="entry name" value="C2_SRC2/BAP"/>
</dbReference>
<proteinExistence type="predicted"/>
<dbReference type="eggNOG" id="ENOG502S1PY">
    <property type="taxonomic scope" value="Eukaryota"/>
</dbReference>
<evidence type="ECO:0000259" key="1">
    <source>
        <dbReference type="PROSITE" id="PS50004"/>
    </source>
</evidence>
<dbReference type="SUPFAM" id="SSF49562">
    <property type="entry name" value="C2 domain (Calcium/lipid-binding domain, CaLB)"/>
    <property type="match status" value="1"/>
</dbReference>
<dbReference type="GO" id="GO:0006952">
    <property type="term" value="P:defense response"/>
    <property type="evidence" value="ECO:0007669"/>
    <property type="project" value="InterPro"/>
</dbReference>
<dbReference type="STRING" id="3988.B9RDL7"/>
<dbReference type="AlphaFoldDB" id="B9RDL7"/>
<dbReference type="CDD" id="cd04051">
    <property type="entry name" value="C2_SRC2_like"/>
    <property type="match status" value="1"/>
</dbReference>
<accession>B9RDL7</accession>
<dbReference type="Pfam" id="PF00168">
    <property type="entry name" value="C2"/>
    <property type="match status" value="1"/>
</dbReference>
<dbReference type="PROSITE" id="PS50004">
    <property type="entry name" value="C2"/>
    <property type="match status" value="1"/>
</dbReference>
<dbReference type="InParanoid" id="B9RDL7"/>
<dbReference type="Gene3D" id="2.60.40.150">
    <property type="entry name" value="C2 domain"/>
    <property type="match status" value="1"/>
</dbReference>
<dbReference type="FunCoup" id="B9RDL7">
    <property type="interactions" value="162"/>
</dbReference>
<feature type="domain" description="C2" evidence="1">
    <location>
        <begin position="1"/>
        <end position="105"/>
    </location>
</feature>
<name>B9RDL7_RICCO</name>
<protein>
    <recommendedName>
        <fullName evidence="1">C2 domain-containing protein</fullName>
    </recommendedName>
</protein>
<dbReference type="InterPro" id="IPR035892">
    <property type="entry name" value="C2_domain_sf"/>
</dbReference>
<dbReference type="PANTHER" id="PTHR32246">
    <property type="entry name" value="INGRESSION PROTEIN FIC1"/>
    <property type="match status" value="1"/>
</dbReference>